<gene>
    <name evidence="14" type="ORF">B0H17DRAFT_1050878</name>
</gene>
<dbReference type="InterPro" id="IPR002403">
    <property type="entry name" value="Cyt_P450_E_grp-IV"/>
</dbReference>
<proteinExistence type="inferred from homology"/>
<dbReference type="InterPro" id="IPR036396">
    <property type="entry name" value="Cyt_P450_sf"/>
</dbReference>
<keyword evidence="5 13" id="KW-0349">Heme</keyword>
<dbReference type="InterPro" id="IPR050121">
    <property type="entry name" value="Cytochrome_P450_monoxygenase"/>
</dbReference>
<dbReference type="PRINTS" id="PR00465">
    <property type="entry name" value="EP450IV"/>
</dbReference>
<feature type="binding site" description="axial binding residue" evidence="13">
    <location>
        <position position="508"/>
    </location>
    <ligand>
        <name>heme</name>
        <dbReference type="ChEBI" id="CHEBI:30413"/>
    </ligand>
    <ligandPart>
        <name>Fe</name>
        <dbReference type="ChEBI" id="CHEBI:18248"/>
    </ligandPart>
</feature>
<keyword evidence="12" id="KW-0472">Membrane</keyword>
<dbReference type="GO" id="GO:0004497">
    <property type="term" value="F:monooxygenase activity"/>
    <property type="evidence" value="ECO:0007669"/>
    <property type="project" value="UniProtKB-KW"/>
</dbReference>
<evidence type="ECO:0000313" key="15">
    <source>
        <dbReference type="Proteomes" id="UP001221757"/>
    </source>
</evidence>
<evidence type="ECO:0000256" key="8">
    <source>
        <dbReference type="ARBA" id="ARBA00022989"/>
    </source>
</evidence>
<dbReference type="PANTHER" id="PTHR24305:SF166">
    <property type="entry name" value="CYTOCHROME P450 12A4, MITOCHONDRIAL-RELATED"/>
    <property type="match status" value="1"/>
</dbReference>
<dbReference type="SUPFAM" id="SSF48264">
    <property type="entry name" value="Cytochrome P450"/>
    <property type="match status" value="1"/>
</dbReference>
<evidence type="ECO:0000256" key="1">
    <source>
        <dbReference type="ARBA" id="ARBA00001971"/>
    </source>
</evidence>
<dbReference type="GO" id="GO:0005506">
    <property type="term" value="F:iron ion binding"/>
    <property type="evidence" value="ECO:0007669"/>
    <property type="project" value="InterPro"/>
</dbReference>
<dbReference type="Proteomes" id="UP001221757">
    <property type="component" value="Unassembled WGS sequence"/>
</dbReference>
<evidence type="ECO:0000256" key="11">
    <source>
        <dbReference type="ARBA" id="ARBA00023033"/>
    </source>
</evidence>
<sequence>MSFLRSSACRNVDSVAKNPSAFINSVWARTADPSCALRHAPDNLVASLFGTLGAYALYEILKAVYEELTSPVRSLPGPRSSHWFYGNLKEIFEDEDSGLEEHWLEKYGRTMKFHRFFGQAQLLTTDTKAIHHFLSNNHIYEKSEATRIGLGRVVGPGILVVEGDVHKQQNPAFGAPQVRELTSIFVDTSIQLRDIWVAQAAQNDGVARVEVLSWLSKATLDIIGLAGFNYRINALGAESHDVPDPLAEAFDALFTSGTSFSLLRLFQSRVSVLRNIPTKQDKIMHAAQATMLRIGRQLLEESKREIAANGTFNTGRGRDLLTLLVRANTSKEIPADQRLSDEDVLAQVPTFLVAGHETSSTAVTWALFALTQNMAAQMRLREELLAVSTDTPTMDELNSLPYLECVVKETLRVHAPVTGTSRMAMRDDVVPLGTPVTDIHGTVHESLHIRKGQRILIPIISLNRDSAIWGPDAMEFIPERWEAGTPVSNTIPGVWGHMMTFLGGPRSCIGFRFSLVEIKALLFTLVRALEFELAVPIADMGKKGTAIVQRPIVLSDPAAGNQLPLLVRPVVR</sequence>
<comment type="cofactor">
    <cofactor evidence="1 13">
        <name>heme</name>
        <dbReference type="ChEBI" id="CHEBI:30413"/>
    </cofactor>
</comment>
<evidence type="ECO:0000256" key="9">
    <source>
        <dbReference type="ARBA" id="ARBA00023002"/>
    </source>
</evidence>
<evidence type="ECO:0000256" key="2">
    <source>
        <dbReference type="ARBA" id="ARBA00004370"/>
    </source>
</evidence>
<comment type="similarity">
    <text evidence="4">Belongs to the cytochrome P450 family.</text>
</comment>
<name>A0AAD7DUL1_MYCRO</name>
<dbReference type="PRINTS" id="PR00385">
    <property type="entry name" value="P450"/>
</dbReference>
<keyword evidence="10 13" id="KW-0408">Iron</keyword>
<comment type="pathway">
    <text evidence="3">Secondary metabolite biosynthesis; terpenoid biosynthesis.</text>
</comment>
<evidence type="ECO:0000256" key="4">
    <source>
        <dbReference type="ARBA" id="ARBA00010617"/>
    </source>
</evidence>
<keyword evidence="8" id="KW-1133">Transmembrane helix</keyword>
<keyword evidence="15" id="KW-1185">Reference proteome</keyword>
<dbReference type="GO" id="GO:0016705">
    <property type="term" value="F:oxidoreductase activity, acting on paired donors, with incorporation or reduction of molecular oxygen"/>
    <property type="evidence" value="ECO:0007669"/>
    <property type="project" value="InterPro"/>
</dbReference>
<evidence type="ECO:0000256" key="6">
    <source>
        <dbReference type="ARBA" id="ARBA00022692"/>
    </source>
</evidence>
<dbReference type="GO" id="GO:0020037">
    <property type="term" value="F:heme binding"/>
    <property type="evidence" value="ECO:0007669"/>
    <property type="project" value="InterPro"/>
</dbReference>
<keyword evidence="11" id="KW-0503">Monooxygenase</keyword>
<comment type="caution">
    <text evidence="14">The sequence shown here is derived from an EMBL/GenBank/DDBJ whole genome shotgun (WGS) entry which is preliminary data.</text>
</comment>
<accession>A0AAD7DUL1</accession>
<dbReference type="CDD" id="cd11069">
    <property type="entry name" value="CYP_FUM15-like"/>
    <property type="match status" value="1"/>
</dbReference>
<dbReference type="Pfam" id="PF00067">
    <property type="entry name" value="p450"/>
    <property type="match status" value="1"/>
</dbReference>
<dbReference type="EMBL" id="JARKIE010000026">
    <property type="protein sequence ID" value="KAJ7698384.1"/>
    <property type="molecule type" value="Genomic_DNA"/>
</dbReference>
<keyword evidence="6" id="KW-0812">Transmembrane</keyword>
<evidence type="ECO:0000256" key="3">
    <source>
        <dbReference type="ARBA" id="ARBA00004721"/>
    </source>
</evidence>
<evidence type="ECO:0000256" key="5">
    <source>
        <dbReference type="ARBA" id="ARBA00022617"/>
    </source>
</evidence>
<dbReference type="InterPro" id="IPR001128">
    <property type="entry name" value="Cyt_P450"/>
</dbReference>
<dbReference type="AlphaFoldDB" id="A0AAD7DUL1"/>
<dbReference type="Gene3D" id="1.10.630.10">
    <property type="entry name" value="Cytochrome P450"/>
    <property type="match status" value="1"/>
</dbReference>
<dbReference type="GO" id="GO:0016020">
    <property type="term" value="C:membrane"/>
    <property type="evidence" value="ECO:0007669"/>
    <property type="project" value="UniProtKB-SubCell"/>
</dbReference>
<reference evidence="14" key="1">
    <citation type="submission" date="2023-03" db="EMBL/GenBank/DDBJ databases">
        <title>Massive genome expansion in bonnet fungi (Mycena s.s.) driven by repeated elements and novel gene families across ecological guilds.</title>
        <authorList>
            <consortium name="Lawrence Berkeley National Laboratory"/>
            <person name="Harder C.B."/>
            <person name="Miyauchi S."/>
            <person name="Viragh M."/>
            <person name="Kuo A."/>
            <person name="Thoen E."/>
            <person name="Andreopoulos B."/>
            <person name="Lu D."/>
            <person name="Skrede I."/>
            <person name="Drula E."/>
            <person name="Henrissat B."/>
            <person name="Morin E."/>
            <person name="Kohler A."/>
            <person name="Barry K."/>
            <person name="LaButti K."/>
            <person name="Morin E."/>
            <person name="Salamov A."/>
            <person name="Lipzen A."/>
            <person name="Mereny Z."/>
            <person name="Hegedus B."/>
            <person name="Baldrian P."/>
            <person name="Stursova M."/>
            <person name="Weitz H."/>
            <person name="Taylor A."/>
            <person name="Grigoriev I.V."/>
            <person name="Nagy L.G."/>
            <person name="Martin F."/>
            <person name="Kauserud H."/>
        </authorList>
    </citation>
    <scope>NUCLEOTIDE SEQUENCE</scope>
    <source>
        <strain evidence="14">CBHHK067</strain>
    </source>
</reference>
<dbReference type="PANTHER" id="PTHR24305">
    <property type="entry name" value="CYTOCHROME P450"/>
    <property type="match status" value="1"/>
</dbReference>
<evidence type="ECO:0000256" key="10">
    <source>
        <dbReference type="ARBA" id="ARBA00023004"/>
    </source>
</evidence>
<evidence type="ECO:0000256" key="12">
    <source>
        <dbReference type="ARBA" id="ARBA00023136"/>
    </source>
</evidence>
<comment type="subcellular location">
    <subcellularLocation>
        <location evidence="2">Membrane</location>
    </subcellularLocation>
</comment>
<keyword evidence="9" id="KW-0560">Oxidoreductase</keyword>
<keyword evidence="7 13" id="KW-0479">Metal-binding</keyword>
<evidence type="ECO:0000256" key="13">
    <source>
        <dbReference type="PIRSR" id="PIRSR602403-1"/>
    </source>
</evidence>
<evidence type="ECO:0000256" key="7">
    <source>
        <dbReference type="ARBA" id="ARBA00022723"/>
    </source>
</evidence>
<protein>
    <submittedName>
        <fullName evidence="14">Cytochrome P450</fullName>
    </submittedName>
</protein>
<organism evidence="14 15">
    <name type="scientific">Mycena rosella</name>
    <name type="common">Pink bonnet</name>
    <name type="synonym">Agaricus rosellus</name>
    <dbReference type="NCBI Taxonomy" id="1033263"/>
    <lineage>
        <taxon>Eukaryota</taxon>
        <taxon>Fungi</taxon>
        <taxon>Dikarya</taxon>
        <taxon>Basidiomycota</taxon>
        <taxon>Agaricomycotina</taxon>
        <taxon>Agaricomycetes</taxon>
        <taxon>Agaricomycetidae</taxon>
        <taxon>Agaricales</taxon>
        <taxon>Marasmiineae</taxon>
        <taxon>Mycenaceae</taxon>
        <taxon>Mycena</taxon>
    </lineage>
</organism>
<evidence type="ECO:0000313" key="14">
    <source>
        <dbReference type="EMBL" id="KAJ7698384.1"/>
    </source>
</evidence>